<protein>
    <submittedName>
        <fullName evidence="1">Uncharacterized protein</fullName>
    </submittedName>
</protein>
<gene>
    <name evidence="1" type="primary">43</name>
    <name evidence="1" type="ORF">SEA_ARMAWEN_43</name>
</gene>
<proteinExistence type="predicted"/>
<organism evidence="1 2">
    <name type="scientific">Microbacterium phage ArMaWen</name>
    <dbReference type="NCBI Taxonomy" id="2500786"/>
    <lineage>
        <taxon>Viruses</taxon>
        <taxon>Duplodnaviria</taxon>
        <taxon>Heunggongvirae</taxon>
        <taxon>Uroviricota</taxon>
        <taxon>Caudoviricetes</taxon>
        <taxon>Eekayvirinae</taxon>
        <taxon>Tinytimothyvirus</taxon>
        <taxon>Tinytimothyvirus alex44</taxon>
    </lineage>
</organism>
<accession>A0A3T0IP61</accession>
<name>A0A3T0IP61_9CAUD</name>
<reference evidence="1 2" key="1">
    <citation type="submission" date="2018-12" db="EMBL/GenBank/DDBJ databases">
        <authorList>
            <person name="Coleman S.T."/>
            <person name="Adewumi O.M."/>
            <person name="Alachi P."/>
            <person name="Anderson S.J."/>
            <person name="Bakarey A.S."/>
            <person name="Beyer A.R."/>
            <person name="Biederman W.H."/>
            <person name="Bollivar D.W."/>
            <person name="Butela K.A."/>
            <person name="Byrum C.A."/>
            <person name="Collins D.P."/>
            <person name="Cresawn S.G."/>
            <person name="Dougan K.E."/>
            <person name="Duffy I."/>
            <person name="Eivazova E.R."/>
            <person name="Engstrom E.M."/>
            <person name="Fallest-Strobl P.C."/>
            <person name="Godde J.S."/>
            <person name="Lee J.S."/>
            <person name="Long J.A."/>
            <person name="Mastrapaolo M.D."/>
            <person name="Mathur V."/>
            <person name="Mesich B.L."/>
            <person name="Mitchell J.C."/>
            <person name="Moore R."/>
            <person name="Pandey S."/>
            <person name="Pollack M.J."/>
            <person name="Porter M.L."/>
            <person name="Reid N.M."/>
            <person name="Salvitti L.R."/>
            <person name="Sayre B.L."/>
            <person name="Schrock T.A."/>
            <person name="Sconiers W.B."/>
            <person name="Sheehy R."/>
            <person name="Shows K.H."/>
            <person name="Sprenkle A.B."/>
            <person name="Swerdlow S.J."/>
            <person name="Theoret J.R."/>
            <person name="Thompson K.M."/>
            <person name="Tibbetts T.J."/>
            <person name="Tigges M."/>
            <person name="Van A.R."/>
            <person name="Washington J.M."/>
            <person name="Windsor E.J."/>
            <person name="Garlena R.A."/>
            <person name="Russell D.A."/>
            <person name="Pope W.H."/>
            <person name="Jacobs-Sera D."/>
            <person name="Hatfull G.F."/>
        </authorList>
    </citation>
    <scope>NUCLEOTIDE SEQUENCE [LARGE SCALE GENOMIC DNA]</scope>
</reference>
<dbReference type="EMBL" id="MK308638">
    <property type="protein sequence ID" value="AZV01805.1"/>
    <property type="molecule type" value="Genomic_DNA"/>
</dbReference>
<dbReference type="Proteomes" id="UP000286843">
    <property type="component" value="Segment"/>
</dbReference>
<evidence type="ECO:0000313" key="2">
    <source>
        <dbReference type="Proteomes" id="UP000286843"/>
    </source>
</evidence>
<evidence type="ECO:0000313" key="1">
    <source>
        <dbReference type="EMBL" id="AZV01805.1"/>
    </source>
</evidence>
<sequence length="262" mass="29968">MNPEVSMTLDDAVASVLGRLTGLDMQYVPEYDRYQAVTRQLNEALLAVALEKEWSYYSSTEDVGIAQAGQRVFELRGSVRPRVIGDDSVRLVDPDTGSVRVWASFVPRDALSKYRHVVELKAAYTRSTLEFSRELWMSEEGLRIQLPVMREPKLFRLPPVPEDPDEPPETVPVDVRQQPIDFDNPQLVIAKAAYFYAQSNPLWQPRVQTLDANYKDLMYALTERDGRNTDPTYMNEWNLGIESGITDVSPWSGRQRADYRGF</sequence>